<name>A0ABN0B379_9STRE</name>
<dbReference type="EMBL" id="AEDY01000101">
    <property type="protein sequence ID" value="EFO53676.1"/>
    <property type="molecule type" value="Genomic_DNA"/>
</dbReference>
<dbReference type="PANTHER" id="PTHR46111:SF1">
    <property type="entry name" value="RIBOSOMAL RNA SMALL SUBUNIT METHYLTRANSFERASE I"/>
    <property type="match status" value="1"/>
</dbReference>
<proteinExistence type="predicted"/>
<dbReference type="InterPro" id="IPR008189">
    <property type="entry name" value="rRNA_ssu_MeTfrase_I"/>
</dbReference>
<dbReference type="InterPro" id="IPR014776">
    <property type="entry name" value="4pyrrole_Mease_sub2"/>
</dbReference>
<sequence>MADTLENMLEVYGDRSVVLVRELTKIFEEYQRGKISELLESIAETPLKGECLLIVEGASQDVEDKDEEDLFSEIQERIQQGIKKNQAIKEVAKIYQWNKSQLYAAYHEWEEHQENK</sequence>
<comment type="caution">
    <text evidence="1">The sequence shown here is derived from an EMBL/GenBank/DDBJ whole genome shotgun (WGS) entry which is preliminary data.</text>
</comment>
<keyword evidence="1" id="KW-0489">Methyltransferase</keyword>
<gene>
    <name evidence="1" type="ORF">SIN_1626</name>
</gene>
<protein>
    <submittedName>
        <fullName evidence="1">Tetrapyrrole methylase family protein</fullName>
    </submittedName>
</protein>
<dbReference type="SUPFAM" id="SSF53790">
    <property type="entry name" value="Tetrapyrrole methylase"/>
    <property type="match status" value="1"/>
</dbReference>
<dbReference type="Gene3D" id="3.30.950.10">
    <property type="entry name" value="Methyltransferase, Cobalt-precorrin-4 Transmethylase, Domain 2"/>
    <property type="match status" value="1"/>
</dbReference>
<keyword evidence="1" id="KW-0808">Transferase</keyword>
<dbReference type="PANTHER" id="PTHR46111">
    <property type="entry name" value="RIBOSOMAL RNA SMALL SUBUNIT METHYLTRANSFERASE I"/>
    <property type="match status" value="1"/>
</dbReference>
<accession>A0ABN0B379</accession>
<evidence type="ECO:0000313" key="1">
    <source>
        <dbReference type="EMBL" id="EFO53676.1"/>
    </source>
</evidence>
<dbReference type="InterPro" id="IPR035996">
    <property type="entry name" value="4pyrrol_Methylase_sf"/>
</dbReference>
<dbReference type="GO" id="GO:0008168">
    <property type="term" value="F:methyltransferase activity"/>
    <property type="evidence" value="ECO:0007669"/>
    <property type="project" value="UniProtKB-KW"/>
</dbReference>
<dbReference type="GO" id="GO:0032259">
    <property type="term" value="P:methylation"/>
    <property type="evidence" value="ECO:0007669"/>
    <property type="project" value="UniProtKB-KW"/>
</dbReference>
<reference evidence="1" key="1">
    <citation type="submission" date="2010-09" db="EMBL/GenBank/DDBJ databases">
        <authorList>
            <person name="Daugherty S.C."/>
            <person name="Kilian M."/>
            <person name="Tettelin H."/>
        </authorList>
    </citation>
    <scope>NUCLEOTIDE SEQUENCE [LARGE SCALE GENOMIC DNA]</scope>
    <source>
        <strain evidence="1">SK1302</strain>
    </source>
</reference>
<organism evidence="1">
    <name type="scientific">Streptococcus infantis SK1302</name>
    <dbReference type="NCBI Taxonomy" id="871237"/>
    <lineage>
        <taxon>Bacteria</taxon>
        <taxon>Bacillati</taxon>
        <taxon>Bacillota</taxon>
        <taxon>Bacilli</taxon>
        <taxon>Lactobacillales</taxon>
        <taxon>Streptococcaceae</taxon>
        <taxon>Streptococcus</taxon>
    </lineage>
</organism>